<dbReference type="SUPFAM" id="SSF57903">
    <property type="entry name" value="FYVE/PHD zinc finger"/>
    <property type="match status" value="1"/>
</dbReference>
<evidence type="ECO:0000256" key="15">
    <source>
        <dbReference type="ARBA" id="ARBA00083573"/>
    </source>
</evidence>
<dbReference type="Proteomes" id="UP000694427">
    <property type="component" value="Unplaced"/>
</dbReference>
<keyword evidence="11" id="KW-0832">Ubl conjugation</keyword>
<comment type="catalytic activity">
    <reaction evidence="1">
        <text>S-ubiquitinyl-[E2 ubiquitin-conjugating enzyme]-L-cysteine + [acceptor protein]-L-lysine = [E2 ubiquitin-conjugating enzyme]-L-cysteine + N(6)-ubiquitinyl-[acceptor protein]-L-lysine.</text>
        <dbReference type="EC" id="2.3.2.27"/>
    </reaction>
</comment>
<keyword evidence="7" id="KW-0479">Metal-binding</keyword>
<feature type="zinc finger region" description="UBR-type" evidence="16">
    <location>
        <begin position="144"/>
        <end position="216"/>
    </location>
</feature>
<dbReference type="InterPro" id="IPR011011">
    <property type="entry name" value="Znf_FYVE_PHD"/>
</dbReference>
<comment type="pathway">
    <text evidence="2">Protein modification; protein ubiquitination.</text>
</comment>
<evidence type="ECO:0000256" key="12">
    <source>
        <dbReference type="ARBA" id="ARBA00055627"/>
    </source>
</evidence>
<dbReference type="Ensembl" id="ENSCCRT00020001182.1">
    <property type="protein sequence ID" value="ENSCCRP00020000965.1"/>
    <property type="gene ID" value="ENSCCRG00020000638.1"/>
</dbReference>
<evidence type="ECO:0000313" key="19">
    <source>
        <dbReference type="Proteomes" id="UP000694427"/>
    </source>
</evidence>
<dbReference type="GO" id="GO:0061630">
    <property type="term" value="F:ubiquitin protein ligase activity"/>
    <property type="evidence" value="ECO:0007669"/>
    <property type="project" value="UniProtKB-EC"/>
</dbReference>
<evidence type="ECO:0000256" key="2">
    <source>
        <dbReference type="ARBA" id="ARBA00004906"/>
    </source>
</evidence>
<organism evidence="18 19">
    <name type="scientific">Cyprinus carpio</name>
    <name type="common">Common carp</name>
    <dbReference type="NCBI Taxonomy" id="7962"/>
    <lineage>
        <taxon>Eukaryota</taxon>
        <taxon>Metazoa</taxon>
        <taxon>Chordata</taxon>
        <taxon>Craniata</taxon>
        <taxon>Vertebrata</taxon>
        <taxon>Euteleostomi</taxon>
        <taxon>Actinopterygii</taxon>
        <taxon>Neopterygii</taxon>
        <taxon>Teleostei</taxon>
        <taxon>Ostariophysi</taxon>
        <taxon>Cypriniformes</taxon>
        <taxon>Cyprinidae</taxon>
        <taxon>Cyprininae</taxon>
        <taxon>Cyprinus</taxon>
    </lineage>
</organism>
<feature type="domain" description="UBR-type" evidence="17">
    <location>
        <begin position="144"/>
        <end position="216"/>
    </location>
</feature>
<reference evidence="18" key="1">
    <citation type="submission" date="2025-05" db="UniProtKB">
        <authorList>
            <consortium name="Ensembl"/>
        </authorList>
    </citation>
    <scope>IDENTIFICATION</scope>
</reference>
<dbReference type="EC" id="2.3.2.27" evidence="3"/>
<dbReference type="PROSITE" id="PS51157">
    <property type="entry name" value="ZF_UBR"/>
    <property type="match status" value="1"/>
</dbReference>
<dbReference type="Gene3D" id="3.30.40.10">
    <property type="entry name" value="Zinc/RING finger domain, C3HC4 (zinc finger)"/>
    <property type="match status" value="1"/>
</dbReference>
<evidence type="ECO:0000259" key="17">
    <source>
        <dbReference type="PROSITE" id="PS51157"/>
    </source>
</evidence>
<evidence type="ECO:0000256" key="8">
    <source>
        <dbReference type="ARBA" id="ARBA00022771"/>
    </source>
</evidence>
<evidence type="ECO:0000256" key="16">
    <source>
        <dbReference type="PROSITE-ProRule" id="PRU00508"/>
    </source>
</evidence>
<dbReference type="InterPro" id="IPR047506">
    <property type="entry name" value="UBR7-like_UBR-box"/>
</dbReference>
<evidence type="ECO:0000256" key="9">
    <source>
        <dbReference type="ARBA" id="ARBA00022786"/>
    </source>
</evidence>
<comment type="function">
    <text evidence="12">E3 ubiquitin-protein ligase which is a component of the N-end rule pathway. Recognizes and binds to proteins bearing specific N-terminal residues that are destabilizing according to the N-end rule, leading to their ubiquitination and subsequent degradation.</text>
</comment>
<dbReference type="CDD" id="cd19677">
    <property type="entry name" value="UBR-box_UBR7"/>
    <property type="match status" value="1"/>
</dbReference>
<dbReference type="Pfam" id="PF02207">
    <property type="entry name" value="zf-UBR"/>
    <property type="match status" value="1"/>
</dbReference>
<dbReference type="PANTHER" id="PTHR13513">
    <property type="entry name" value="E3 UBIQUITIN-PROTEIN LIGASE UBR7"/>
    <property type="match status" value="1"/>
</dbReference>
<dbReference type="GO" id="GO:0008270">
    <property type="term" value="F:zinc ion binding"/>
    <property type="evidence" value="ECO:0007669"/>
    <property type="project" value="UniProtKB-KW"/>
</dbReference>
<proteinExistence type="predicted"/>
<keyword evidence="5" id="KW-0597">Phosphoprotein</keyword>
<evidence type="ECO:0000256" key="10">
    <source>
        <dbReference type="ARBA" id="ARBA00022833"/>
    </source>
</evidence>
<keyword evidence="6" id="KW-0808">Transferase</keyword>
<evidence type="ECO:0000256" key="7">
    <source>
        <dbReference type="ARBA" id="ARBA00022723"/>
    </source>
</evidence>
<evidence type="ECO:0000256" key="11">
    <source>
        <dbReference type="ARBA" id="ARBA00022843"/>
    </source>
</evidence>
<evidence type="ECO:0000256" key="13">
    <source>
        <dbReference type="ARBA" id="ARBA00071060"/>
    </source>
</evidence>
<keyword evidence="10" id="KW-0862">Zinc</keyword>
<dbReference type="InterPro" id="IPR003126">
    <property type="entry name" value="Znf_UBR"/>
</dbReference>
<evidence type="ECO:0000256" key="3">
    <source>
        <dbReference type="ARBA" id="ARBA00012483"/>
    </source>
</evidence>
<name>A0A8C1IRD3_CYPCA</name>
<evidence type="ECO:0000256" key="5">
    <source>
        <dbReference type="ARBA" id="ARBA00022553"/>
    </source>
</evidence>
<evidence type="ECO:0000313" key="18">
    <source>
        <dbReference type="Ensembl" id="ENSCCRP00010021229.1"/>
    </source>
</evidence>
<dbReference type="GO" id="GO:0005737">
    <property type="term" value="C:cytoplasm"/>
    <property type="evidence" value="ECO:0007669"/>
    <property type="project" value="TreeGrafter"/>
</dbReference>
<evidence type="ECO:0000256" key="6">
    <source>
        <dbReference type="ARBA" id="ARBA00022679"/>
    </source>
</evidence>
<keyword evidence="19" id="KW-1185">Reference proteome</keyword>
<evidence type="ECO:0000256" key="1">
    <source>
        <dbReference type="ARBA" id="ARBA00000900"/>
    </source>
</evidence>
<dbReference type="Proteomes" id="UP000694701">
    <property type="component" value="Unplaced"/>
</dbReference>
<dbReference type="AlphaFoldDB" id="A0A8C1IRD3"/>
<keyword evidence="4" id="KW-1017">Isopeptide bond</keyword>
<keyword evidence="9" id="KW-0833">Ubl conjugation pathway</keyword>
<dbReference type="PANTHER" id="PTHR13513:SF11">
    <property type="entry name" value="E3 UBIQUITIN-PROTEIN LIGASE UBR7"/>
    <property type="match status" value="1"/>
</dbReference>
<protein>
    <recommendedName>
        <fullName evidence="13">Putative E3 ubiquitin-protein ligase UBR7</fullName>
        <ecNumber evidence="3">2.3.2.27</ecNumber>
    </recommendedName>
    <alternativeName>
        <fullName evidence="14">N-recognin-7</fullName>
    </alternativeName>
    <alternativeName>
        <fullName evidence="15">RING-type E3 ubiquitin transferase UBR7</fullName>
    </alternativeName>
</protein>
<keyword evidence="8" id="KW-0863">Zinc-finger</keyword>
<dbReference type="CDD" id="cd15542">
    <property type="entry name" value="PHD_UBR7"/>
    <property type="match status" value="1"/>
</dbReference>
<evidence type="ECO:0000256" key="4">
    <source>
        <dbReference type="ARBA" id="ARBA00022499"/>
    </source>
</evidence>
<accession>A0A8C1IRD3</accession>
<evidence type="ECO:0000256" key="14">
    <source>
        <dbReference type="ARBA" id="ARBA00078314"/>
    </source>
</evidence>
<sequence>MYEYTLVRKKTPKNNKFYLQLSRQIILYLHKPEAALVLLLSELIPKICSGNVKLHITFLHLSFSSITGDPPSPVKRDLADSSVSSCLVACPGTGTRNIFFALISSRMAANVGEEEATVSLVDVLEEDEELENEASAVLGGSDSEKCSYPEGYVKRQALYACNTCTPKGGEPAGICLACSYKCHEGHDLFELYTKRNFRCDCGNDKFGEMECKLFADKEKVNSGNKYSHNFFGLYCTCDRPYPDPEDEAPDEMIQCIVCEDWFHGRHLGCVVPDCVELQEMICESCMNKTPFLWNYAADIAGHIKLIKSDSKAIYSVYNNYTFVKVFSELFASVPPITKVSPCKGEEDVKVEVENDGEEKKINNENLKSPVDEKVLTVCCNVSEGSCSGCRLREMKASGRSRTLQGAVFWPSAWRTKLCTCTDCKVLYTDAGVSFLMDEMDTVLAYENKGKSTMQAEQAGGAEGRDPLMSALNNLNRVQQLEIIHEYNDMKTELKDYLQTFAAEGKVVTPEDIRHFFEQQQSRKRRRANTGQYYCS</sequence>
<dbReference type="SMART" id="SM00396">
    <property type="entry name" value="ZnF_UBR1"/>
    <property type="match status" value="1"/>
</dbReference>
<dbReference type="InterPro" id="IPR040204">
    <property type="entry name" value="UBR7"/>
</dbReference>
<dbReference type="InterPro" id="IPR013083">
    <property type="entry name" value="Znf_RING/FYVE/PHD"/>
</dbReference>
<dbReference type="Ensembl" id="ENSCCRT00010023221.1">
    <property type="protein sequence ID" value="ENSCCRP00010021229.1"/>
    <property type="gene ID" value="ENSCCRG00010009197.1"/>
</dbReference>
<dbReference type="FunFam" id="3.30.40.10:FF:000183">
    <property type="entry name" value="putative E3 ubiquitin-protein ligase UBR7"/>
    <property type="match status" value="1"/>
</dbReference>